<dbReference type="CDD" id="cd05476">
    <property type="entry name" value="pepsin_A_like_plant"/>
    <property type="match status" value="1"/>
</dbReference>
<evidence type="ECO:0000256" key="5">
    <source>
        <dbReference type="ARBA" id="ARBA00022750"/>
    </source>
</evidence>
<comment type="similarity">
    <text evidence="2">Belongs to the peptidase A1 family.</text>
</comment>
<dbReference type="AlphaFoldDB" id="G7IT29"/>
<evidence type="ECO:0000259" key="9">
    <source>
        <dbReference type="PROSITE" id="PS51767"/>
    </source>
</evidence>
<dbReference type="InterPro" id="IPR032861">
    <property type="entry name" value="TAXi_N"/>
</dbReference>
<evidence type="ECO:0000256" key="2">
    <source>
        <dbReference type="ARBA" id="ARBA00007447"/>
    </source>
</evidence>
<reference evidence="11" key="4">
    <citation type="journal article" date="2018" name="Nat. Plants">
        <title>Whole-genome landscape of Medicago truncatula symbiotic genes.</title>
        <authorList>
            <person name="Pecrix Y."/>
            <person name="Gamas P."/>
            <person name="Carrere S."/>
        </authorList>
    </citation>
    <scope>NUCLEOTIDE SEQUENCE</scope>
    <source>
        <tissue evidence="11">Leaves</tissue>
    </source>
</reference>
<dbReference type="GO" id="GO:0004190">
    <property type="term" value="F:aspartic-type endopeptidase activity"/>
    <property type="evidence" value="ECO:0000318"/>
    <property type="project" value="GO_Central"/>
</dbReference>
<evidence type="ECO:0000256" key="1">
    <source>
        <dbReference type="ARBA" id="ARBA00004613"/>
    </source>
</evidence>
<evidence type="ECO:0000313" key="11">
    <source>
        <dbReference type="EMBL" id="RHN74230.1"/>
    </source>
</evidence>
<dbReference type="OMA" id="PCSAKEC"/>
<dbReference type="PROSITE" id="PS51767">
    <property type="entry name" value="PEPTIDASE_A1"/>
    <property type="match status" value="1"/>
</dbReference>
<dbReference type="InterPro" id="IPR032799">
    <property type="entry name" value="TAXi_C"/>
</dbReference>
<keyword evidence="4 10" id="KW-0645">Protease</keyword>
<reference evidence="10 13" key="1">
    <citation type="journal article" date="2011" name="Nature">
        <title>The Medicago genome provides insight into the evolution of rhizobial symbioses.</title>
        <authorList>
            <person name="Young N.D."/>
            <person name="Debelle F."/>
            <person name="Oldroyd G.E."/>
            <person name="Geurts R."/>
            <person name="Cannon S.B."/>
            <person name="Udvardi M.K."/>
            <person name="Benedito V.A."/>
            <person name="Mayer K.F."/>
            <person name="Gouzy J."/>
            <person name="Schoof H."/>
            <person name="Van de Peer Y."/>
            <person name="Proost S."/>
            <person name="Cook D.R."/>
            <person name="Meyers B.C."/>
            <person name="Spannagl M."/>
            <person name="Cheung F."/>
            <person name="De Mita S."/>
            <person name="Krishnakumar V."/>
            <person name="Gundlach H."/>
            <person name="Zhou S."/>
            <person name="Mudge J."/>
            <person name="Bharti A.K."/>
            <person name="Murray J.D."/>
            <person name="Naoumkina M.A."/>
            <person name="Rosen B."/>
            <person name="Silverstein K.A."/>
            <person name="Tang H."/>
            <person name="Rombauts S."/>
            <person name="Zhao P.X."/>
            <person name="Zhou P."/>
            <person name="Barbe V."/>
            <person name="Bardou P."/>
            <person name="Bechner M."/>
            <person name="Bellec A."/>
            <person name="Berger A."/>
            <person name="Berges H."/>
            <person name="Bidwell S."/>
            <person name="Bisseling T."/>
            <person name="Choisne N."/>
            <person name="Couloux A."/>
            <person name="Denny R."/>
            <person name="Deshpande S."/>
            <person name="Dai X."/>
            <person name="Doyle J.J."/>
            <person name="Dudez A.M."/>
            <person name="Farmer A.D."/>
            <person name="Fouteau S."/>
            <person name="Franken C."/>
            <person name="Gibelin C."/>
            <person name="Gish J."/>
            <person name="Goldstein S."/>
            <person name="Gonzalez A.J."/>
            <person name="Green P.J."/>
            <person name="Hallab A."/>
            <person name="Hartog M."/>
            <person name="Hua A."/>
            <person name="Humphray S.J."/>
            <person name="Jeong D.H."/>
            <person name="Jing Y."/>
            <person name="Jocker A."/>
            <person name="Kenton S.M."/>
            <person name="Kim D.J."/>
            <person name="Klee K."/>
            <person name="Lai H."/>
            <person name="Lang C."/>
            <person name="Lin S."/>
            <person name="Macmil S.L."/>
            <person name="Magdelenat G."/>
            <person name="Matthews L."/>
            <person name="McCorrison J."/>
            <person name="Monaghan E.L."/>
            <person name="Mun J.H."/>
            <person name="Najar F.Z."/>
            <person name="Nicholson C."/>
            <person name="Noirot C."/>
            <person name="O'Bleness M."/>
            <person name="Paule C.R."/>
            <person name="Poulain J."/>
            <person name="Prion F."/>
            <person name="Qin B."/>
            <person name="Qu C."/>
            <person name="Retzel E.F."/>
            <person name="Riddle C."/>
            <person name="Sallet E."/>
            <person name="Samain S."/>
            <person name="Samson N."/>
            <person name="Sanders I."/>
            <person name="Saurat O."/>
            <person name="Scarpelli C."/>
            <person name="Schiex T."/>
            <person name="Segurens B."/>
            <person name="Severin A.J."/>
            <person name="Sherrier D.J."/>
            <person name="Shi R."/>
            <person name="Sims S."/>
            <person name="Singer S.R."/>
            <person name="Sinharoy S."/>
            <person name="Sterck L."/>
            <person name="Viollet A."/>
            <person name="Wang B.B."/>
            <person name="Wang K."/>
            <person name="Wang M."/>
            <person name="Wang X."/>
            <person name="Warfsmann J."/>
            <person name="Weissenbach J."/>
            <person name="White D.D."/>
            <person name="White J.D."/>
            <person name="Wiley G.B."/>
            <person name="Wincker P."/>
            <person name="Xing Y."/>
            <person name="Yang L."/>
            <person name="Yao Z."/>
            <person name="Ying F."/>
            <person name="Zhai J."/>
            <person name="Zhou L."/>
            <person name="Zuber A."/>
            <person name="Denarie J."/>
            <person name="Dixon R.A."/>
            <person name="May G.D."/>
            <person name="Schwartz D.C."/>
            <person name="Rogers J."/>
            <person name="Quetier F."/>
            <person name="Town C.D."/>
            <person name="Roe B.A."/>
        </authorList>
    </citation>
    <scope>NUCLEOTIDE SEQUENCE [LARGE SCALE GENOMIC DNA]</scope>
    <source>
        <strain evidence="10">A17</strain>
        <strain evidence="12 13">cv. Jemalong A17</strain>
    </source>
</reference>
<gene>
    <name evidence="12" type="primary">11418323</name>
    <name evidence="10" type="ordered locus">MTR_2g059460</name>
    <name evidence="11" type="ORF">MtrunA17_Chr2g0307991</name>
</gene>
<evidence type="ECO:0000256" key="6">
    <source>
        <dbReference type="ARBA" id="ARBA00022801"/>
    </source>
</evidence>
<organism evidence="10 13">
    <name type="scientific">Medicago truncatula</name>
    <name type="common">Barrel medic</name>
    <name type="synonym">Medicago tribuloides</name>
    <dbReference type="NCBI Taxonomy" id="3880"/>
    <lineage>
        <taxon>Eukaryota</taxon>
        <taxon>Viridiplantae</taxon>
        <taxon>Streptophyta</taxon>
        <taxon>Embryophyta</taxon>
        <taxon>Tracheophyta</taxon>
        <taxon>Spermatophyta</taxon>
        <taxon>Magnoliopsida</taxon>
        <taxon>eudicotyledons</taxon>
        <taxon>Gunneridae</taxon>
        <taxon>Pentapetalae</taxon>
        <taxon>rosids</taxon>
        <taxon>fabids</taxon>
        <taxon>Fabales</taxon>
        <taxon>Fabaceae</taxon>
        <taxon>Papilionoideae</taxon>
        <taxon>50 kb inversion clade</taxon>
        <taxon>NPAAA clade</taxon>
        <taxon>Hologalegina</taxon>
        <taxon>IRL clade</taxon>
        <taxon>Trifolieae</taxon>
        <taxon>Medicago</taxon>
    </lineage>
</organism>
<sequence>MAYLRTIHPCLAIIALLFLLSSIGAHNDGFSVKLIRRNSSHDSYKPSTIQSPVSAYDCEYLMELSIGTPPIKIYAEADTGSDLVWFQCIPCTKCYKQQNPMFDPRSSSSYTNITCGTESCNKLDSSLCSTDQKTCNYTYSYADNSITQGVLAQETLTLTSTTGEPVAFQGIIFGCGHNNSGFNDREMGLIGLGRGPLSLISQIGSSLGAGGNMFSQCLVPFNTDPSITSQMNFGKGSEVLGNGTVSTPLISKDGTGYFATLLGISVEDINLPFSNGSSLGTITKGNILIDSGTTITYLPEEFYHRLIEQVRNKVALEPFRIDGYELCYQTPTNLNGPTLTIHFEGGDVLLTPAQMFIPVQDDNFCFAVFDTNEEYVTYGNYAQSNYLIGFDLERQVVSFKATDCTKF</sequence>
<evidence type="ECO:0000256" key="4">
    <source>
        <dbReference type="ARBA" id="ARBA00022670"/>
    </source>
</evidence>
<dbReference type="FunFam" id="2.40.70.10:FF:000031">
    <property type="entry name" value="Aspartyl protease AED1"/>
    <property type="match status" value="1"/>
</dbReference>
<dbReference type="InterPro" id="IPR051708">
    <property type="entry name" value="Plant_Aspart_Prot_A1"/>
</dbReference>
<evidence type="ECO:0000256" key="3">
    <source>
        <dbReference type="ARBA" id="ARBA00022525"/>
    </source>
</evidence>
<dbReference type="Gramene" id="rna10256">
    <property type="protein sequence ID" value="RHN74230.1"/>
    <property type="gene ID" value="gene10256"/>
</dbReference>
<comment type="subcellular location">
    <subcellularLocation>
        <location evidence="1">Secreted</location>
    </subcellularLocation>
</comment>
<keyword evidence="6 11" id="KW-0378">Hydrolase</keyword>
<dbReference type="PANTHER" id="PTHR47967:SF39">
    <property type="entry name" value="ASPARTYL PROTEASE FAMILY PROTEIN, PUTATIVE-RELATED"/>
    <property type="match status" value="1"/>
</dbReference>
<evidence type="ECO:0000256" key="7">
    <source>
        <dbReference type="ARBA" id="ARBA00023180"/>
    </source>
</evidence>
<reference evidence="12" key="3">
    <citation type="submission" date="2015-04" db="UniProtKB">
        <authorList>
            <consortium name="EnsemblPlants"/>
        </authorList>
    </citation>
    <scope>IDENTIFICATION</scope>
    <source>
        <strain evidence="12">cv. Jemalong A17</strain>
    </source>
</reference>
<dbReference type="GO" id="GO:0005576">
    <property type="term" value="C:extracellular region"/>
    <property type="evidence" value="ECO:0000318"/>
    <property type="project" value="GO_Central"/>
</dbReference>
<dbReference type="InterPro" id="IPR021109">
    <property type="entry name" value="Peptidase_aspartic_dom_sf"/>
</dbReference>
<dbReference type="FunFam" id="2.40.70.10:FF:000050">
    <property type="entry name" value="Aspartic proteinase CDR1"/>
    <property type="match status" value="1"/>
</dbReference>
<dbReference type="PaxDb" id="3880-AES65959"/>
<keyword evidence="7" id="KW-0325">Glycoprotein</keyword>
<evidence type="ECO:0000313" key="12">
    <source>
        <dbReference type="EnsemblPlants" id="AES65959"/>
    </source>
</evidence>
<dbReference type="EMBL" id="CM001218">
    <property type="protein sequence ID" value="AES65959.1"/>
    <property type="molecule type" value="Genomic_DNA"/>
</dbReference>
<dbReference type="Pfam" id="PF14543">
    <property type="entry name" value="TAXi_N"/>
    <property type="match status" value="1"/>
</dbReference>
<dbReference type="PANTHER" id="PTHR47967">
    <property type="entry name" value="OS07G0603500 PROTEIN-RELATED"/>
    <property type="match status" value="1"/>
</dbReference>
<accession>G7IT29</accession>
<evidence type="ECO:0000256" key="8">
    <source>
        <dbReference type="SAM" id="SignalP"/>
    </source>
</evidence>
<feature type="signal peptide" evidence="8">
    <location>
        <begin position="1"/>
        <end position="25"/>
    </location>
</feature>
<dbReference type="SUPFAM" id="SSF50630">
    <property type="entry name" value="Acid proteases"/>
    <property type="match status" value="1"/>
</dbReference>
<feature type="domain" description="Peptidase A1" evidence="9">
    <location>
        <begin position="60"/>
        <end position="400"/>
    </location>
</feature>
<dbReference type="Proteomes" id="UP000002051">
    <property type="component" value="Chromosome 2"/>
</dbReference>
<dbReference type="InterPro" id="IPR033121">
    <property type="entry name" value="PEPTIDASE_A1"/>
</dbReference>
<dbReference type="EnsemblPlants" id="AES65959">
    <property type="protein sequence ID" value="AES65959"/>
    <property type="gene ID" value="MTR_2g059460"/>
</dbReference>
<keyword evidence="13" id="KW-1185">Reference proteome</keyword>
<protein>
    <submittedName>
        <fullName evidence="10">Eukaryotic aspartyl protease family protein</fullName>
    </submittedName>
    <submittedName>
        <fullName evidence="11">Putative nepenthesin</fullName>
        <ecNumber evidence="11">3.4.23.12</ecNumber>
    </submittedName>
</protein>
<feature type="chain" id="PRO_5014572426" evidence="8">
    <location>
        <begin position="26"/>
        <end position="407"/>
    </location>
</feature>
<dbReference type="OrthoDB" id="2747330at2759"/>
<evidence type="ECO:0000313" key="10">
    <source>
        <dbReference type="EMBL" id="AES65959.1"/>
    </source>
</evidence>
<keyword evidence="3" id="KW-0964">Secreted</keyword>
<dbReference type="InterPro" id="IPR034161">
    <property type="entry name" value="Pepsin-like_plant"/>
</dbReference>
<dbReference type="HOGENOM" id="CLU_005738_1_3_1"/>
<dbReference type="MEROPS" id="A01.069"/>
<proteinExistence type="inferred from homology"/>
<dbReference type="EC" id="3.4.23.12" evidence="11"/>
<dbReference type="GO" id="GO:0006508">
    <property type="term" value="P:proteolysis"/>
    <property type="evidence" value="ECO:0007669"/>
    <property type="project" value="UniProtKB-KW"/>
</dbReference>
<dbReference type="eggNOG" id="KOG1339">
    <property type="taxonomic scope" value="Eukaryota"/>
</dbReference>
<keyword evidence="8" id="KW-0732">Signal</keyword>
<dbReference type="Proteomes" id="UP000265566">
    <property type="component" value="Chromosome 2"/>
</dbReference>
<evidence type="ECO:0000313" key="13">
    <source>
        <dbReference type="Proteomes" id="UP000002051"/>
    </source>
</evidence>
<dbReference type="Gene3D" id="2.40.70.10">
    <property type="entry name" value="Acid Proteases"/>
    <property type="match status" value="2"/>
</dbReference>
<dbReference type="KEGG" id="mtr:11418323"/>
<dbReference type="EMBL" id="PSQE01000002">
    <property type="protein sequence ID" value="RHN74230.1"/>
    <property type="molecule type" value="Genomic_DNA"/>
</dbReference>
<dbReference type="InterPro" id="IPR001969">
    <property type="entry name" value="Aspartic_peptidase_AS"/>
</dbReference>
<keyword evidence="5" id="KW-0064">Aspartyl protease</keyword>
<dbReference type="PROSITE" id="PS00141">
    <property type="entry name" value="ASP_PROTEASE"/>
    <property type="match status" value="1"/>
</dbReference>
<dbReference type="Pfam" id="PF14541">
    <property type="entry name" value="TAXi_C"/>
    <property type="match status" value="1"/>
</dbReference>
<name>G7IT29_MEDTR</name>
<reference evidence="10 13" key="2">
    <citation type="journal article" date="2014" name="BMC Genomics">
        <title>An improved genome release (version Mt4.0) for the model legume Medicago truncatula.</title>
        <authorList>
            <person name="Tang H."/>
            <person name="Krishnakumar V."/>
            <person name="Bidwell S."/>
            <person name="Rosen B."/>
            <person name="Chan A."/>
            <person name="Zhou S."/>
            <person name="Gentzbittel L."/>
            <person name="Childs K.L."/>
            <person name="Yandell M."/>
            <person name="Gundlach H."/>
            <person name="Mayer K.F."/>
            <person name="Schwartz D.C."/>
            <person name="Town C.D."/>
        </authorList>
    </citation>
    <scope>GENOME REANNOTATION</scope>
    <source>
        <strain evidence="12 13">cv. Jemalong A17</strain>
    </source>
</reference>